<dbReference type="PANTHER" id="PTHR30086">
    <property type="entry name" value="ARGININE EXPORTER PROTEIN ARGO"/>
    <property type="match status" value="1"/>
</dbReference>
<feature type="transmembrane region" description="Helical" evidence="6">
    <location>
        <begin position="72"/>
        <end position="92"/>
    </location>
</feature>
<dbReference type="PANTHER" id="PTHR30086:SF20">
    <property type="entry name" value="ARGININE EXPORTER PROTEIN ARGO-RELATED"/>
    <property type="match status" value="1"/>
</dbReference>
<evidence type="ECO:0000256" key="5">
    <source>
        <dbReference type="ARBA" id="ARBA00023136"/>
    </source>
</evidence>
<feature type="transmembrane region" description="Helical" evidence="6">
    <location>
        <begin position="6"/>
        <end position="30"/>
    </location>
</feature>
<comment type="subcellular location">
    <subcellularLocation>
        <location evidence="1">Cell membrane</location>
        <topology evidence="1">Multi-pass membrane protein</topology>
    </subcellularLocation>
</comment>
<name>A0A4S8NZ57_9HYPH</name>
<keyword evidence="2" id="KW-1003">Cell membrane</keyword>
<dbReference type="InterPro" id="IPR001123">
    <property type="entry name" value="LeuE-type"/>
</dbReference>
<proteinExistence type="predicted"/>
<evidence type="ECO:0000256" key="6">
    <source>
        <dbReference type="SAM" id="Phobius"/>
    </source>
</evidence>
<keyword evidence="5 6" id="KW-0472">Membrane</keyword>
<keyword evidence="4 6" id="KW-1133">Transmembrane helix</keyword>
<evidence type="ECO:0000313" key="7">
    <source>
        <dbReference type="EMBL" id="THV22990.1"/>
    </source>
</evidence>
<gene>
    <name evidence="7" type="ORF">FAA97_10170</name>
</gene>
<dbReference type="Pfam" id="PF01810">
    <property type="entry name" value="LysE"/>
    <property type="match status" value="1"/>
</dbReference>
<feature type="transmembrane region" description="Helical" evidence="6">
    <location>
        <begin position="112"/>
        <end position="137"/>
    </location>
</feature>
<feature type="transmembrane region" description="Helical" evidence="6">
    <location>
        <begin position="149"/>
        <end position="172"/>
    </location>
</feature>
<dbReference type="RefSeq" id="WP_136598434.1">
    <property type="nucleotide sequence ID" value="NZ_STGV01000003.1"/>
</dbReference>
<protein>
    <submittedName>
        <fullName evidence="7">LysE family translocator</fullName>
    </submittedName>
</protein>
<evidence type="ECO:0000256" key="3">
    <source>
        <dbReference type="ARBA" id="ARBA00022692"/>
    </source>
</evidence>
<evidence type="ECO:0000256" key="1">
    <source>
        <dbReference type="ARBA" id="ARBA00004651"/>
    </source>
</evidence>
<organism evidence="7 8">
    <name type="scientific">Peteryoungia ipomoeae</name>
    <dbReference type="NCBI Taxonomy" id="1210932"/>
    <lineage>
        <taxon>Bacteria</taxon>
        <taxon>Pseudomonadati</taxon>
        <taxon>Pseudomonadota</taxon>
        <taxon>Alphaproteobacteria</taxon>
        <taxon>Hyphomicrobiales</taxon>
        <taxon>Rhizobiaceae</taxon>
        <taxon>Peteryoungia</taxon>
    </lineage>
</organism>
<comment type="caution">
    <text evidence="7">The sequence shown here is derived from an EMBL/GenBank/DDBJ whole genome shotgun (WGS) entry which is preliminary data.</text>
</comment>
<evidence type="ECO:0000256" key="4">
    <source>
        <dbReference type="ARBA" id="ARBA00022989"/>
    </source>
</evidence>
<keyword evidence="8" id="KW-1185">Reference proteome</keyword>
<dbReference type="AlphaFoldDB" id="A0A4S8NZ57"/>
<dbReference type="GO" id="GO:0005886">
    <property type="term" value="C:plasma membrane"/>
    <property type="evidence" value="ECO:0007669"/>
    <property type="project" value="UniProtKB-SubCell"/>
</dbReference>
<dbReference type="GO" id="GO:0015171">
    <property type="term" value="F:amino acid transmembrane transporter activity"/>
    <property type="evidence" value="ECO:0007669"/>
    <property type="project" value="TreeGrafter"/>
</dbReference>
<dbReference type="Proteomes" id="UP000308828">
    <property type="component" value="Unassembled WGS sequence"/>
</dbReference>
<keyword evidence="3 6" id="KW-0812">Transmembrane</keyword>
<feature type="transmembrane region" description="Helical" evidence="6">
    <location>
        <begin position="184"/>
        <end position="205"/>
    </location>
</feature>
<reference evidence="7 8" key="1">
    <citation type="submission" date="2019-04" db="EMBL/GenBank/DDBJ databases">
        <title>Genome sequence of strain shin9-1.</title>
        <authorList>
            <person name="Gao J."/>
            <person name="Sun J."/>
        </authorList>
    </citation>
    <scope>NUCLEOTIDE SEQUENCE [LARGE SCALE GENOMIC DNA]</scope>
    <source>
        <strain evidence="8">shin9-1</strain>
    </source>
</reference>
<accession>A0A4S8NZ57</accession>
<evidence type="ECO:0000313" key="8">
    <source>
        <dbReference type="Proteomes" id="UP000308828"/>
    </source>
</evidence>
<evidence type="ECO:0000256" key="2">
    <source>
        <dbReference type="ARBA" id="ARBA00022475"/>
    </source>
</evidence>
<dbReference type="EMBL" id="STGV01000003">
    <property type="protein sequence ID" value="THV22990.1"/>
    <property type="molecule type" value="Genomic_DNA"/>
</dbReference>
<feature type="transmembrane region" description="Helical" evidence="6">
    <location>
        <begin position="42"/>
        <end position="66"/>
    </location>
</feature>
<dbReference type="OrthoDB" id="9807053at2"/>
<sequence length="211" mass="22586">MSYAENLWLFTLLLAGIIVVPGMDMIFVVANGLTGGRRAGMAATSGIMLGGAFHTLFGTVAVTALSTLVPQLAGPMLVIGAAYMIWIGYTLAKSAIVIDGIEASHLNRTTRIFAQGLITCLLNPKAWLFILAVYPQFMRPEYGPFWRQALLMGALTLLLQALIYGGLALAAAKGRDALISKPQITIWIGRAAGWLLMAVAAMMLVEGWSGW</sequence>